<evidence type="ECO:0000256" key="5">
    <source>
        <dbReference type="ARBA" id="ARBA00011245"/>
    </source>
</evidence>
<evidence type="ECO:0000256" key="13">
    <source>
        <dbReference type="ARBA" id="ARBA00022842"/>
    </source>
</evidence>
<keyword evidence="10" id="KW-0479">Metal-binding</keyword>
<feature type="domain" description="Mur ligase central" evidence="20">
    <location>
        <begin position="168"/>
        <end position="399"/>
    </location>
</feature>
<dbReference type="InterPro" id="IPR018109">
    <property type="entry name" value="Folylpolyglutamate_synth_CS"/>
</dbReference>
<dbReference type="InterPro" id="IPR013221">
    <property type="entry name" value="Mur_ligase_cen"/>
</dbReference>
<evidence type="ECO:0000256" key="10">
    <source>
        <dbReference type="ARBA" id="ARBA00022723"/>
    </source>
</evidence>
<evidence type="ECO:0000256" key="14">
    <source>
        <dbReference type="ARBA" id="ARBA00022909"/>
    </source>
</evidence>
<keyword evidence="14" id="KW-0289">Folate biosynthesis</keyword>
<proteinExistence type="inferred from homology"/>
<evidence type="ECO:0000256" key="17">
    <source>
        <dbReference type="ARBA" id="ARBA00049161"/>
    </source>
</evidence>
<dbReference type="InterPro" id="IPR036615">
    <property type="entry name" value="Mur_ligase_C_dom_sf"/>
</dbReference>
<evidence type="ECO:0000256" key="16">
    <source>
        <dbReference type="ARBA" id="ARBA00047493"/>
    </source>
</evidence>
<comment type="similarity">
    <text evidence="4">Belongs to the folylpolyglutamate synthase family.</text>
</comment>
<comment type="pathway">
    <text evidence="2">Cofactor biosynthesis; tetrahydrofolate biosynthesis; 7,8-dihydrofolate from 2-amino-4-hydroxy-6-hydroxymethyl-7,8-dihydropteridine diphosphate and 4-aminobenzoate: step 2/2.</text>
</comment>
<evidence type="ECO:0000256" key="2">
    <source>
        <dbReference type="ARBA" id="ARBA00004799"/>
    </source>
</evidence>
<evidence type="ECO:0000256" key="6">
    <source>
        <dbReference type="ARBA" id="ARBA00013023"/>
    </source>
</evidence>
<organism evidence="21">
    <name type="scientific">Schaalia odontolytica</name>
    <dbReference type="NCBI Taxonomy" id="1660"/>
    <lineage>
        <taxon>Bacteria</taxon>
        <taxon>Bacillati</taxon>
        <taxon>Actinomycetota</taxon>
        <taxon>Actinomycetes</taxon>
        <taxon>Actinomycetales</taxon>
        <taxon>Actinomycetaceae</taxon>
        <taxon>Schaalia</taxon>
    </lineage>
</organism>
<evidence type="ECO:0000256" key="15">
    <source>
        <dbReference type="ARBA" id="ARBA00030592"/>
    </source>
</evidence>
<dbReference type="AlphaFoldDB" id="A0A6N2TXZ2"/>
<dbReference type="EC" id="6.3.2.17" evidence="7"/>
<comment type="catalytic activity">
    <reaction evidence="16">
        <text>(6S)-5,6,7,8-tetrahydrofolyl-(gamma-L-Glu)(n) + L-glutamate + ATP = (6S)-5,6,7,8-tetrahydrofolyl-(gamma-L-Glu)(n+1) + ADP + phosphate + H(+)</text>
        <dbReference type="Rhea" id="RHEA:10580"/>
        <dbReference type="Rhea" id="RHEA-COMP:14738"/>
        <dbReference type="Rhea" id="RHEA-COMP:14740"/>
        <dbReference type="ChEBI" id="CHEBI:15378"/>
        <dbReference type="ChEBI" id="CHEBI:29985"/>
        <dbReference type="ChEBI" id="CHEBI:30616"/>
        <dbReference type="ChEBI" id="CHEBI:43474"/>
        <dbReference type="ChEBI" id="CHEBI:141005"/>
        <dbReference type="ChEBI" id="CHEBI:456216"/>
        <dbReference type="EC" id="6.3.2.17"/>
    </reaction>
</comment>
<evidence type="ECO:0000256" key="7">
    <source>
        <dbReference type="ARBA" id="ARBA00013025"/>
    </source>
</evidence>
<protein>
    <recommendedName>
        <fullName evidence="8">Dihydrofolate synthase/folylpolyglutamate synthase</fullName>
        <ecNumber evidence="6">6.3.2.12</ecNumber>
        <ecNumber evidence="7">6.3.2.17</ecNumber>
    </recommendedName>
    <alternativeName>
        <fullName evidence="15">Tetrahydrofolylpolyglutamate synthase</fullName>
    </alternativeName>
</protein>
<dbReference type="GO" id="GO:0008841">
    <property type="term" value="F:dihydrofolate synthase activity"/>
    <property type="evidence" value="ECO:0007669"/>
    <property type="project" value="UniProtKB-EC"/>
</dbReference>
<dbReference type="PANTHER" id="PTHR11136:SF0">
    <property type="entry name" value="DIHYDROFOLATE SYNTHETASE-RELATED"/>
    <property type="match status" value="1"/>
</dbReference>
<evidence type="ECO:0000256" key="18">
    <source>
        <dbReference type="SAM" id="MobiDB-lite"/>
    </source>
</evidence>
<reference evidence="21" key="1">
    <citation type="submission" date="2019-11" db="EMBL/GenBank/DDBJ databases">
        <authorList>
            <person name="Feng L."/>
        </authorList>
    </citation>
    <scope>NUCLEOTIDE SEQUENCE</scope>
    <source>
        <strain evidence="21">AodontolyticusLFYP35</strain>
    </source>
</reference>
<dbReference type="InterPro" id="IPR036565">
    <property type="entry name" value="Mur-like_cat_sf"/>
</dbReference>
<keyword evidence="9 21" id="KW-0436">Ligase</keyword>
<dbReference type="GO" id="GO:0046872">
    <property type="term" value="F:metal ion binding"/>
    <property type="evidence" value="ECO:0007669"/>
    <property type="project" value="UniProtKB-KW"/>
</dbReference>
<evidence type="ECO:0000256" key="11">
    <source>
        <dbReference type="ARBA" id="ARBA00022741"/>
    </source>
</evidence>
<comment type="catalytic activity">
    <reaction evidence="17">
        <text>7,8-dihydropteroate + L-glutamate + ATP = 7,8-dihydrofolate + ADP + phosphate + H(+)</text>
        <dbReference type="Rhea" id="RHEA:23584"/>
        <dbReference type="ChEBI" id="CHEBI:15378"/>
        <dbReference type="ChEBI" id="CHEBI:17839"/>
        <dbReference type="ChEBI" id="CHEBI:29985"/>
        <dbReference type="ChEBI" id="CHEBI:30616"/>
        <dbReference type="ChEBI" id="CHEBI:43474"/>
        <dbReference type="ChEBI" id="CHEBI:57451"/>
        <dbReference type="ChEBI" id="CHEBI:456216"/>
        <dbReference type="EC" id="6.3.2.12"/>
    </reaction>
</comment>
<evidence type="ECO:0000256" key="8">
    <source>
        <dbReference type="ARBA" id="ARBA00019357"/>
    </source>
</evidence>
<accession>A0A6N2TXZ2</accession>
<dbReference type="SUPFAM" id="SSF53244">
    <property type="entry name" value="MurD-like peptide ligases, peptide-binding domain"/>
    <property type="match status" value="1"/>
</dbReference>
<dbReference type="Pfam" id="PF02875">
    <property type="entry name" value="Mur_ligase_C"/>
    <property type="match status" value="1"/>
</dbReference>
<evidence type="ECO:0000256" key="3">
    <source>
        <dbReference type="ARBA" id="ARBA00005150"/>
    </source>
</evidence>
<dbReference type="GO" id="GO:0005524">
    <property type="term" value="F:ATP binding"/>
    <property type="evidence" value="ECO:0007669"/>
    <property type="project" value="UniProtKB-KW"/>
</dbReference>
<dbReference type="PANTHER" id="PTHR11136">
    <property type="entry name" value="FOLYLPOLYGLUTAMATE SYNTHASE-RELATED"/>
    <property type="match status" value="1"/>
</dbReference>
<keyword evidence="13" id="KW-0460">Magnesium</keyword>
<dbReference type="Gene3D" id="3.40.1190.10">
    <property type="entry name" value="Mur-like, catalytic domain"/>
    <property type="match status" value="1"/>
</dbReference>
<name>A0A6N2TXZ2_9ACTO</name>
<evidence type="ECO:0000256" key="12">
    <source>
        <dbReference type="ARBA" id="ARBA00022840"/>
    </source>
</evidence>
<dbReference type="FunFam" id="3.40.1190.10:FF:000004">
    <property type="entry name" value="Dihydrofolate synthase/folylpolyglutamate synthase"/>
    <property type="match status" value="1"/>
</dbReference>
<comment type="subunit">
    <text evidence="5">Monomer.</text>
</comment>
<dbReference type="Gene3D" id="3.90.190.20">
    <property type="entry name" value="Mur ligase, C-terminal domain"/>
    <property type="match status" value="1"/>
</dbReference>
<feature type="domain" description="Mur ligase C-terminal" evidence="19">
    <location>
        <begin position="424"/>
        <end position="538"/>
    </location>
</feature>
<evidence type="ECO:0000313" key="21">
    <source>
        <dbReference type="EMBL" id="VYT10710.1"/>
    </source>
</evidence>
<dbReference type="EMBL" id="CACRSM010000003">
    <property type="protein sequence ID" value="VYT10710.1"/>
    <property type="molecule type" value="Genomic_DNA"/>
</dbReference>
<dbReference type="EC" id="6.3.2.12" evidence="6"/>
<evidence type="ECO:0000259" key="19">
    <source>
        <dbReference type="Pfam" id="PF02875"/>
    </source>
</evidence>
<keyword evidence="12" id="KW-0067">ATP-binding</keyword>
<evidence type="ECO:0000259" key="20">
    <source>
        <dbReference type="Pfam" id="PF08245"/>
    </source>
</evidence>
<dbReference type="PROSITE" id="PS01012">
    <property type="entry name" value="FOLYLPOLYGLU_SYNT_2"/>
    <property type="match status" value="1"/>
</dbReference>
<dbReference type="InterPro" id="IPR004101">
    <property type="entry name" value="Mur_ligase_C"/>
</dbReference>
<dbReference type="GO" id="GO:0046656">
    <property type="term" value="P:folic acid biosynthetic process"/>
    <property type="evidence" value="ECO:0007669"/>
    <property type="project" value="UniProtKB-KW"/>
</dbReference>
<dbReference type="SUPFAM" id="SSF53623">
    <property type="entry name" value="MurD-like peptide ligases, catalytic domain"/>
    <property type="match status" value="1"/>
</dbReference>
<dbReference type="NCBIfam" id="TIGR01499">
    <property type="entry name" value="folC"/>
    <property type="match status" value="1"/>
</dbReference>
<comment type="pathway">
    <text evidence="3">Cofactor biosynthesis; tetrahydrofolylpolyglutamate biosynthesis.</text>
</comment>
<evidence type="ECO:0000256" key="4">
    <source>
        <dbReference type="ARBA" id="ARBA00008276"/>
    </source>
</evidence>
<dbReference type="GO" id="GO:0004326">
    <property type="term" value="F:tetrahydrofolylpolyglutamate synthase activity"/>
    <property type="evidence" value="ECO:0007669"/>
    <property type="project" value="UniProtKB-EC"/>
</dbReference>
<evidence type="ECO:0000256" key="9">
    <source>
        <dbReference type="ARBA" id="ARBA00022598"/>
    </source>
</evidence>
<sequence>MAGESFFTHDPNEETRAARAEDDTQLHGTIPADLIPYLEEADRVDDEDLVGDDQQEEVSERDLALEALALNSMLLGPDPSIVAELEGDYSQWGEDWEEELAERRAEDAHREALDDAAHTAAVLERVEEIYQQIIARVPEHQVQPTLDRVTETLDILGDPQNSYPSVHITGTNGKTSTTRMIDALLGAFGVRTGRFTSPHLVDVRERITIEGDSISPDEFVRTWEDIAPYIEMVDRAHAETDGTKLSFFEVFTVMAFAAFADHPVDAAVVEVGMGGRWDATNVIDAGVGVIMPIAIDHEKWLGSTIREIAEEKAGIIKPGQIVIVAKQQEEALRVIEERAAQVDAIVRLEGRDYEVLDRQLGVGGQMITVRTPAAVYEDVFVPLFGDYQASNAAAAIAAVEAFMGGRALDAKVVEAGMLSATSPGRLQVVRHSPTIIVDAAHNPAGAHTLGESISEAFDFERVVGVYSAMGDKDIEGVLGEVEPYLDSIVITQMPGTRAKPAEEIAQIAREVFGSDRVDVQEDILEAIATAVNLGESGDESAPATGVVVFGSVLLAGEVLRLMDIRP</sequence>
<gene>
    <name evidence="21" type="primary">fgs</name>
    <name evidence="21" type="ORF">AOLFYP35_01562</name>
</gene>
<feature type="compositionally biased region" description="Basic and acidic residues" evidence="18">
    <location>
        <begin position="10"/>
        <end position="25"/>
    </location>
</feature>
<dbReference type="GO" id="GO:0005737">
    <property type="term" value="C:cytoplasm"/>
    <property type="evidence" value="ECO:0007669"/>
    <property type="project" value="TreeGrafter"/>
</dbReference>
<evidence type="ECO:0000256" key="1">
    <source>
        <dbReference type="ARBA" id="ARBA00001946"/>
    </source>
</evidence>
<comment type="cofactor">
    <cofactor evidence="1">
        <name>Mg(2+)</name>
        <dbReference type="ChEBI" id="CHEBI:18420"/>
    </cofactor>
</comment>
<dbReference type="Pfam" id="PF08245">
    <property type="entry name" value="Mur_ligase_M"/>
    <property type="match status" value="1"/>
</dbReference>
<keyword evidence="11" id="KW-0547">Nucleotide-binding</keyword>
<dbReference type="InterPro" id="IPR001645">
    <property type="entry name" value="Folylpolyglutamate_synth"/>
</dbReference>
<feature type="region of interest" description="Disordered" evidence="18">
    <location>
        <begin position="1"/>
        <end position="33"/>
    </location>
</feature>